<dbReference type="Proteomes" id="UP000239494">
    <property type="component" value="Unassembled WGS sequence"/>
</dbReference>
<proteinExistence type="predicted"/>
<evidence type="ECO:0000313" key="2">
    <source>
        <dbReference type="Proteomes" id="UP000239494"/>
    </source>
</evidence>
<organism evidence="1 2">
    <name type="scientific">Umezawaea tangerina</name>
    <dbReference type="NCBI Taxonomy" id="84725"/>
    <lineage>
        <taxon>Bacteria</taxon>
        <taxon>Bacillati</taxon>
        <taxon>Actinomycetota</taxon>
        <taxon>Actinomycetes</taxon>
        <taxon>Pseudonocardiales</taxon>
        <taxon>Pseudonocardiaceae</taxon>
        <taxon>Umezawaea</taxon>
    </lineage>
</organism>
<keyword evidence="2" id="KW-1185">Reference proteome</keyword>
<protein>
    <submittedName>
        <fullName evidence="1">Uncharacterized protein</fullName>
    </submittedName>
</protein>
<comment type="caution">
    <text evidence="1">The sequence shown here is derived from an EMBL/GenBank/DDBJ whole genome shotgun (WGS) entry which is preliminary data.</text>
</comment>
<accession>A0A2T0S574</accession>
<gene>
    <name evidence="1" type="ORF">CLV43_1281</name>
</gene>
<dbReference type="AlphaFoldDB" id="A0A2T0S574"/>
<reference evidence="1 2" key="1">
    <citation type="submission" date="2018-03" db="EMBL/GenBank/DDBJ databases">
        <title>Genomic Encyclopedia of Archaeal and Bacterial Type Strains, Phase II (KMG-II): from individual species to whole genera.</title>
        <authorList>
            <person name="Goeker M."/>
        </authorList>
    </citation>
    <scope>NUCLEOTIDE SEQUENCE [LARGE SCALE GENOMIC DNA]</scope>
    <source>
        <strain evidence="1 2">DSM 44720</strain>
    </source>
</reference>
<evidence type="ECO:0000313" key="1">
    <source>
        <dbReference type="EMBL" id="PRY28578.1"/>
    </source>
</evidence>
<name>A0A2T0S574_9PSEU</name>
<dbReference type="EMBL" id="PVTF01000028">
    <property type="protein sequence ID" value="PRY28578.1"/>
    <property type="molecule type" value="Genomic_DNA"/>
</dbReference>
<sequence>MVGGVLVVIEGALVLAERARLVGLAVPVPPVLAVVGSNVGDVTCDGQSTLECGVAGRLPAG</sequence>